<name>A0A6I9NSG5_9TELE</name>
<dbReference type="AlphaFoldDB" id="A0A6I9NSG5"/>
<dbReference type="CDD" id="cd06558">
    <property type="entry name" value="crotonase-like"/>
    <property type="match status" value="1"/>
</dbReference>
<evidence type="ECO:0000313" key="2">
    <source>
        <dbReference type="Proteomes" id="UP000504611"/>
    </source>
</evidence>
<proteinExistence type="predicted"/>
<reference evidence="3" key="1">
    <citation type="submission" date="2025-08" db="UniProtKB">
        <authorList>
            <consortium name="RefSeq"/>
        </authorList>
    </citation>
    <scope>IDENTIFICATION</scope>
    <source>
        <tissue evidence="3">Muscle</tissue>
    </source>
</reference>
<dbReference type="RefSeq" id="XP_010780809.1">
    <property type="nucleotide sequence ID" value="XM_010782507.1"/>
</dbReference>
<dbReference type="CTD" id="55862"/>
<evidence type="ECO:0000256" key="1">
    <source>
        <dbReference type="ARBA" id="ARBA00023239"/>
    </source>
</evidence>
<evidence type="ECO:0000313" key="3">
    <source>
        <dbReference type="RefSeq" id="XP_010780809.1"/>
    </source>
</evidence>
<dbReference type="PANTHER" id="PTHR11941">
    <property type="entry name" value="ENOYL-COA HYDRATASE-RELATED"/>
    <property type="match status" value="1"/>
</dbReference>
<dbReference type="InterPro" id="IPR001753">
    <property type="entry name" value="Enoyl-CoA_hydra/iso"/>
</dbReference>
<dbReference type="Gene3D" id="3.90.226.10">
    <property type="entry name" value="2-enoyl-CoA Hydratase, Chain A, domain 1"/>
    <property type="match status" value="1"/>
</dbReference>
<dbReference type="GeneID" id="104955220"/>
<keyword evidence="2" id="KW-1185">Reference proteome</keyword>
<dbReference type="PANTHER" id="PTHR11941:SF27">
    <property type="entry name" value="ETHYLMALONYL-COA DECARBOXYLASE"/>
    <property type="match status" value="1"/>
</dbReference>
<dbReference type="SUPFAM" id="SSF52096">
    <property type="entry name" value="ClpP/crotonase"/>
    <property type="match status" value="1"/>
</dbReference>
<dbReference type="GO" id="GO:0005829">
    <property type="term" value="C:cytosol"/>
    <property type="evidence" value="ECO:0007669"/>
    <property type="project" value="TreeGrafter"/>
</dbReference>
<dbReference type="Pfam" id="PF00378">
    <property type="entry name" value="ECH_1"/>
    <property type="match status" value="1"/>
</dbReference>
<organism evidence="2 3">
    <name type="scientific">Notothenia coriiceps</name>
    <name type="common">black rockcod</name>
    <dbReference type="NCBI Taxonomy" id="8208"/>
    <lineage>
        <taxon>Eukaryota</taxon>
        <taxon>Metazoa</taxon>
        <taxon>Chordata</taxon>
        <taxon>Craniata</taxon>
        <taxon>Vertebrata</taxon>
        <taxon>Euteleostomi</taxon>
        <taxon>Actinopterygii</taxon>
        <taxon>Neopterygii</taxon>
        <taxon>Teleostei</taxon>
        <taxon>Neoteleostei</taxon>
        <taxon>Acanthomorphata</taxon>
        <taxon>Eupercaria</taxon>
        <taxon>Perciformes</taxon>
        <taxon>Notothenioidei</taxon>
        <taxon>Nototheniidae</taxon>
        <taxon>Notothenia</taxon>
    </lineage>
</organism>
<dbReference type="OrthoDB" id="448450at2759"/>
<keyword evidence="1" id="KW-0456">Lyase</keyword>
<gene>
    <name evidence="3" type="primary">echdc1</name>
</gene>
<dbReference type="InterPro" id="IPR029045">
    <property type="entry name" value="ClpP/crotonase-like_dom_sf"/>
</dbReference>
<sequence length="189" mass="20767">MVLCAVRQHLLRGSRGAWARFLQRQSRGCVYSSVHGFQLEEIREKLQAFPGGSIELLKQESGLAVLTINYPSRMNAFSGSMMVDLEERVSQLEGWTDGKGLIVQGASGTFCSGSDLNAVRALSDPQDGMKMCMFMQNTLTRLLRIMSSVQAAYDLCCSGGGESSGRGCRTHHCLRFQVNGTWQCDPVCT</sequence>
<accession>A0A6I9NSG5</accession>
<dbReference type="GO" id="GO:0006635">
    <property type="term" value="P:fatty acid beta-oxidation"/>
    <property type="evidence" value="ECO:0007669"/>
    <property type="project" value="TreeGrafter"/>
</dbReference>
<dbReference type="GO" id="GO:0016829">
    <property type="term" value="F:lyase activity"/>
    <property type="evidence" value="ECO:0007669"/>
    <property type="project" value="UniProtKB-KW"/>
</dbReference>
<protein>
    <submittedName>
        <fullName evidence="3">Ethylmalonyl-CoA decarboxylase isoform X2</fullName>
    </submittedName>
</protein>
<dbReference type="Proteomes" id="UP000504611">
    <property type="component" value="Unplaced"/>
</dbReference>